<organism evidence="3 4">
    <name type="scientific">Catellatospora chokoriensis</name>
    <dbReference type="NCBI Taxonomy" id="310353"/>
    <lineage>
        <taxon>Bacteria</taxon>
        <taxon>Bacillati</taxon>
        <taxon>Actinomycetota</taxon>
        <taxon>Actinomycetes</taxon>
        <taxon>Micromonosporales</taxon>
        <taxon>Micromonosporaceae</taxon>
        <taxon>Catellatospora</taxon>
    </lineage>
</organism>
<keyword evidence="2" id="KW-0472">Membrane</keyword>
<keyword evidence="2" id="KW-1133">Transmembrane helix</keyword>
<feature type="compositionally biased region" description="Pro residues" evidence="1">
    <location>
        <begin position="1"/>
        <end position="40"/>
    </location>
</feature>
<feature type="transmembrane region" description="Helical" evidence="2">
    <location>
        <begin position="93"/>
        <end position="118"/>
    </location>
</feature>
<gene>
    <name evidence="3" type="ORF">Cch02nite_19400</name>
</gene>
<keyword evidence="2" id="KW-0812">Transmembrane</keyword>
<feature type="region of interest" description="Disordered" evidence="1">
    <location>
        <begin position="1"/>
        <end position="42"/>
    </location>
</feature>
<sequence length="129" mass="13355">MTNDPLPPYEPPPVTPPPAPPPLNPPPPPPPPPGPPPYGMPPASGGGKDLAMIYGIIGIVVAVFCCAPLGILFGWLSMKEARERGQDQTLGKVAFWLGIAFTALAVIGVILACVAGAFSGNMYNHRGGY</sequence>
<dbReference type="Proteomes" id="UP000619293">
    <property type="component" value="Unassembled WGS sequence"/>
</dbReference>
<name>A0A8J3NQG8_9ACTN</name>
<evidence type="ECO:0000313" key="4">
    <source>
        <dbReference type="Proteomes" id="UP000619293"/>
    </source>
</evidence>
<evidence type="ECO:0000256" key="1">
    <source>
        <dbReference type="SAM" id="MobiDB-lite"/>
    </source>
</evidence>
<reference evidence="3 4" key="1">
    <citation type="submission" date="2021-01" db="EMBL/GenBank/DDBJ databases">
        <title>Whole genome shotgun sequence of Catellatospora chokoriensis NBRC 107358.</title>
        <authorList>
            <person name="Komaki H."/>
            <person name="Tamura T."/>
        </authorList>
    </citation>
    <scope>NUCLEOTIDE SEQUENCE [LARGE SCALE GENOMIC DNA]</scope>
    <source>
        <strain evidence="3 4">NBRC 107358</strain>
    </source>
</reference>
<accession>A0A8J3NQG8</accession>
<evidence type="ECO:0000256" key="2">
    <source>
        <dbReference type="SAM" id="Phobius"/>
    </source>
</evidence>
<comment type="caution">
    <text evidence="3">The sequence shown here is derived from an EMBL/GenBank/DDBJ whole genome shotgun (WGS) entry which is preliminary data.</text>
</comment>
<keyword evidence="4" id="KW-1185">Reference proteome</keyword>
<dbReference type="AlphaFoldDB" id="A0A8J3NQG8"/>
<dbReference type="RefSeq" id="WP_191840856.1">
    <property type="nucleotide sequence ID" value="NZ_BAAALB010000013.1"/>
</dbReference>
<dbReference type="EMBL" id="BONG01000009">
    <property type="protein sequence ID" value="GIF88496.1"/>
    <property type="molecule type" value="Genomic_DNA"/>
</dbReference>
<protein>
    <recommendedName>
        <fullName evidence="5">DUF4190 domain-containing protein</fullName>
    </recommendedName>
</protein>
<evidence type="ECO:0008006" key="5">
    <source>
        <dbReference type="Google" id="ProtNLM"/>
    </source>
</evidence>
<proteinExistence type="predicted"/>
<evidence type="ECO:0000313" key="3">
    <source>
        <dbReference type="EMBL" id="GIF88496.1"/>
    </source>
</evidence>
<feature type="transmembrane region" description="Helical" evidence="2">
    <location>
        <begin position="51"/>
        <end position="73"/>
    </location>
</feature>